<evidence type="ECO:0000313" key="2">
    <source>
        <dbReference type="EMBL" id="BCL30226.1"/>
    </source>
</evidence>
<name>A0A7G1P8P0_9ACTN</name>
<feature type="region of interest" description="Disordered" evidence="1">
    <location>
        <begin position="1"/>
        <end position="31"/>
    </location>
</feature>
<organism evidence="2 3">
    <name type="scientific">Streptomyces aurantiacus</name>
    <dbReference type="NCBI Taxonomy" id="47760"/>
    <lineage>
        <taxon>Bacteria</taxon>
        <taxon>Bacillati</taxon>
        <taxon>Actinomycetota</taxon>
        <taxon>Actinomycetes</taxon>
        <taxon>Kitasatosporales</taxon>
        <taxon>Streptomycetaceae</taxon>
        <taxon>Streptomyces</taxon>
        <taxon>Streptomyces aurantiacus group</taxon>
    </lineage>
</organism>
<dbReference type="EMBL" id="AP023440">
    <property type="protein sequence ID" value="BCL30226.1"/>
    <property type="molecule type" value="Genomic_DNA"/>
</dbReference>
<gene>
    <name evidence="2" type="ORF">GCM10017557_50850</name>
</gene>
<dbReference type="AlphaFoldDB" id="A0A7G1P8P0"/>
<feature type="compositionally biased region" description="Polar residues" evidence="1">
    <location>
        <begin position="20"/>
        <end position="31"/>
    </location>
</feature>
<sequence length="81" mass="8511">MASGSPEVPASAPAGALQPSPATSIPSTTAQAHRRLCRLLELRTLRDLLASASRVMRGSIQDDRPGQQCAATADAADRRRT</sequence>
<feature type="region of interest" description="Disordered" evidence="1">
    <location>
        <begin position="57"/>
        <end position="81"/>
    </location>
</feature>
<dbReference type="KEGG" id="sgm:GCM10017557_50850"/>
<proteinExistence type="predicted"/>
<dbReference type="Proteomes" id="UP000516444">
    <property type="component" value="Chromosome"/>
</dbReference>
<evidence type="ECO:0000256" key="1">
    <source>
        <dbReference type="SAM" id="MobiDB-lite"/>
    </source>
</evidence>
<evidence type="ECO:0000313" key="3">
    <source>
        <dbReference type="Proteomes" id="UP000516444"/>
    </source>
</evidence>
<reference evidence="2 3" key="1">
    <citation type="journal article" date="2014" name="Int. J. Syst. Evol. Microbiol.">
        <title>Complete genome sequence of Corynebacterium casei LMG S-19264T (=DSM 44701T), isolated from a smear-ripened cheese.</title>
        <authorList>
            <consortium name="US DOE Joint Genome Institute (JGI-PGF)"/>
            <person name="Walter F."/>
            <person name="Albersmeier A."/>
            <person name="Kalinowski J."/>
            <person name="Ruckert C."/>
        </authorList>
    </citation>
    <scope>NUCLEOTIDE SEQUENCE [LARGE SCALE GENOMIC DNA]</scope>
    <source>
        <strain evidence="2 3">JCM 4677</strain>
    </source>
</reference>
<keyword evidence="3" id="KW-1185">Reference proteome</keyword>
<accession>A0A7G1P8P0</accession>
<protein>
    <submittedName>
        <fullName evidence="2">Uncharacterized protein</fullName>
    </submittedName>
</protein>